<evidence type="ECO:0000313" key="4">
    <source>
        <dbReference type="Proteomes" id="UP001163046"/>
    </source>
</evidence>
<feature type="domain" description="DUF6729" evidence="2">
    <location>
        <begin position="185"/>
        <end position="419"/>
    </location>
</feature>
<name>A0A9X0A0J6_9CNID</name>
<dbReference type="OrthoDB" id="5978980at2759"/>
<dbReference type="Pfam" id="PF20499">
    <property type="entry name" value="DUF6729"/>
    <property type="match status" value="1"/>
</dbReference>
<dbReference type="EMBL" id="MU825407">
    <property type="protein sequence ID" value="KAJ7391246.1"/>
    <property type="molecule type" value="Genomic_DNA"/>
</dbReference>
<feature type="compositionally biased region" description="Polar residues" evidence="1">
    <location>
        <begin position="1117"/>
        <end position="1126"/>
    </location>
</feature>
<sequence length="1126" mass="126671">MPPKRPSFRFHNKQTGELMYIATARAKEVAELVKKQKREKAFGPMLSKDQSLKPQFNRLRGGKDLRLGYSDEATMFMKSTPTESVRSYKSKEPADVEARAKAEVIRLGGNPSDRTDLLGQFEVQFGQFKGKTFRWLLENGLGYSAWIATSTSSETATSAPLSVNKHAFKEYLKSFPEDLPLPEGWRQSLPQPDHIWVSKALFKWSSTGRRPELDTAKVNRLWWYPPQPALRVHQPPAVKKYFTQRLLVWMPRKLWHFKLHCPHADCDKHPLTSAGLYPHVRQVLDLDGYYSLVTEYLECSKCKRKVISWSQAILDQLDVGHRRQFPIIITYNYACDMRVVRLMRQRTSGNSSTQLYKKLTEQHNETWLQRTAHYLTDCQSFVEASKQQLVLPPKIDDPPSCPPVPKPKWLLTVYCRDVLARLEEVKASVTSTFGSVLKIDSTKKITKKLAGTAQGTAAWATNVGNEFGQVLTSVLTAGEGSGLRSMASGIVRRYELARVPQPGLLYTDRDCCGERNISSLFAAWEPLCVRLDAWHFMRRFAAGCTESHPLYGTFMARLSQCIFEWSSEDLTLLKRAKAGELVNSNVLNPSDEDIMKKLTKRELSLHVRRKTRGVQVTTMLIGNLLDAFYGPQGTDTLGVPLLDSDRIWNIWESQQRHISCLQDPEGVQLYTKTGTSANDLHFQAFLLEGLVRWNRDRELAAVTLTDSSPSSYDCALTSAVNLLSHSVLGRELYPSFKGQNKYTGELIGVEYLYAQTGKVLQNSSDQQEEETAEVPDEDDGDEDEGFHDVTAEVDDPTVAYTGDEPVPEAILNPDQDPAEDSVGPSNIPGYDRVVALADCLVSLKDSSGALNYHQASMIIKLWSNLSEYDRKPIAFPPRHQPQLVQGRFKAAKKSTVVPGLDSTRRCFLGQNSGPATWPNCNRYMEAVHIKLCQIYPSPVKQNGNTTLRWTLVGNAYKKIRETVINNARVMQQTSIQLAEVNQRTLTQWHNQRSKKQEREVLKQGIDLPTPVAANPEPLPPSRELPPSLDTGVDQEKHHFDMPANTAGQSTNQRSNVPKSAGQSNVRRSVPLLPNLQLPSPSFVVANRPYGPAPVISAPVQHTELPEKERNTKKKLVLSQQRGTKPG</sequence>
<feature type="compositionally biased region" description="Acidic residues" evidence="1">
    <location>
        <begin position="766"/>
        <end position="795"/>
    </location>
</feature>
<protein>
    <recommendedName>
        <fullName evidence="2">DUF6729 domain-containing protein</fullName>
    </recommendedName>
</protein>
<evidence type="ECO:0000259" key="2">
    <source>
        <dbReference type="Pfam" id="PF20499"/>
    </source>
</evidence>
<dbReference type="PANTHER" id="PTHR24401:SF29">
    <property type="entry name" value="SI:CH211-243P7.3-RELATED"/>
    <property type="match status" value="1"/>
</dbReference>
<dbReference type="Proteomes" id="UP001163046">
    <property type="component" value="Unassembled WGS sequence"/>
</dbReference>
<organism evidence="3 4">
    <name type="scientific">Desmophyllum pertusum</name>
    <dbReference type="NCBI Taxonomy" id="174260"/>
    <lineage>
        <taxon>Eukaryota</taxon>
        <taxon>Metazoa</taxon>
        <taxon>Cnidaria</taxon>
        <taxon>Anthozoa</taxon>
        <taxon>Hexacorallia</taxon>
        <taxon>Scleractinia</taxon>
        <taxon>Caryophylliina</taxon>
        <taxon>Caryophylliidae</taxon>
        <taxon>Desmophyllum</taxon>
    </lineage>
</organism>
<accession>A0A9X0A0J6</accession>
<feature type="region of interest" description="Disordered" evidence="1">
    <location>
        <begin position="1005"/>
        <end position="1064"/>
    </location>
</feature>
<reference evidence="3" key="1">
    <citation type="submission" date="2023-01" db="EMBL/GenBank/DDBJ databases">
        <title>Genome assembly of the deep-sea coral Lophelia pertusa.</title>
        <authorList>
            <person name="Herrera S."/>
            <person name="Cordes E."/>
        </authorList>
    </citation>
    <scope>NUCLEOTIDE SEQUENCE</scope>
    <source>
        <strain evidence="3">USNM1676648</strain>
        <tissue evidence="3">Polyp</tissue>
    </source>
</reference>
<feature type="region of interest" description="Disordered" evidence="1">
    <location>
        <begin position="1095"/>
        <end position="1126"/>
    </location>
</feature>
<dbReference type="InterPro" id="IPR046616">
    <property type="entry name" value="DUF6729"/>
</dbReference>
<evidence type="ECO:0000256" key="1">
    <source>
        <dbReference type="SAM" id="MobiDB-lite"/>
    </source>
</evidence>
<dbReference type="AlphaFoldDB" id="A0A9X0A0J6"/>
<gene>
    <name evidence="3" type="ORF">OS493_019377</name>
</gene>
<keyword evidence="4" id="KW-1185">Reference proteome</keyword>
<dbReference type="PANTHER" id="PTHR24401">
    <property type="entry name" value="SI:CH211-243P7.3-RELATED"/>
    <property type="match status" value="1"/>
</dbReference>
<feature type="region of interest" description="Disordered" evidence="1">
    <location>
        <begin position="760"/>
        <end position="825"/>
    </location>
</feature>
<evidence type="ECO:0000313" key="3">
    <source>
        <dbReference type="EMBL" id="KAJ7391246.1"/>
    </source>
</evidence>
<feature type="compositionally biased region" description="Polar residues" evidence="1">
    <location>
        <begin position="1045"/>
        <end position="1064"/>
    </location>
</feature>
<proteinExistence type="predicted"/>
<comment type="caution">
    <text evidence="3">The sequence shown here is derived from an EMBL/GenBank/DDBJ whole genome shotgun (WGS) entry which is preliminary data.</text>
</comment>